<feature type="transmembrane region" description="Helical" evidence="2">
    <location>
        <begin position="243"/>
        <end position="264"/>
    </location>
</feature>
<keyword evidence="2" id="KW-0812">Transmembrane</keyword>
<organism evidence="3 4">
    <name type="scientific">Hesseltinella vesiculosa</name>
    <dbReference type="NCBI Taxonomy" id="101127"/>
    <lineage>
        <taxon>Eukaryota</taxon>
        <taxon>Fungi</taxon>
        <taxon>Fungi incertae sedis</taxon>
        <taxon>Mucoromycota</taxon>
        <taxon>Mucoromycotina</taxon>
        <taxon>Mucoromycetes</taxon>
        <taxon>Mucorales</taxon>
        <taxon>Cunninghamellaceae</taxon>
        <taxon>Hesseltinella</taxon>
    </lineage>
</organism>
<evidence type="ECO:0000313" key="4">
    <source>
        <dbReference type="Proteomes" id="UP000242146"/>
    </source>
</evidence>
<evidence type="ECO:0000256" key="1">
    <source>
        <dbReference type="SAM" id="MobiDB-lite"/>
    </source>
</evidence>
<comment type="caution">
    <text evidence="3">The sequence shown here is derived from an EMBL/GenBank/DDBJ whole genome shotgun (WGS) entry which is preliminary data.</text>
</comment>
<keyword evidence="4" id="KW-1185">Reference proteome</keyword>
<feature type="transmembrane region" description="Helical" evidence="2">
    <location>
        <begin position="115"/>
        <end position="136"/>
    </location>
</feature>
<accession>A0A1X2GPL1</accession>
<dbReference type="Proteomes" id="UP000242146">
    <property type="component" value="Unassembled WGS sequence"/>
</dbReference>
<dbReference type="AlphaFoldDB" id="A0A1X2GPL1"/>
<name>A0A1X2GPL1_9FUNG</name>
<feature type="compositionally biased region" description="Low complexity" evidence="1">
    <location>
        <begin position="1"/>
        <end position="23"/>
    </location>
</feature>
<evidence type="ECO:0000313" key="3">
    <source>
        <dbReference type="EMBL" id="ORX58686.1"/>
    </source>
</evidence>
<keyword evidence="2" id="KW-0472">Membrane</keyword>
<protein>
    <submittedName>
        <fullName evidence="3">Uncharacterized protein</fullName>
    </submittedName>
</protein>
<feature type="compositionally biased region" description="Polar residues" evidence="1">
    <location>
        <begin position="43"/>
        <end position="53"/>
    </location>
</feature>
<feature type="transmembrane region" description="Helical" evidence="2">
    <location>
        <begin position="270"/>
        <end position="295"/>
    </location>
</feature>
<dbReference type="EMBL" id="MCGT01000006">
    <property type="protein sequence ID" value="ORX58686.1"/>
    <property type="molecule type" value="Genomic_DNA"/>
</dbReference>
<dbReference type="OrthoDB" id="9996464at2759"/>
<gene>
    <name evidence="3" type="ORF">DM01DRAFT_1381364</name>
</gene>
<feature type="region of interest" description="Disordered" evidence="1">
    <location>
        <begin position="1"/>
        <end position="68"/>
    </location>
</feature>
<dbReference type="NCBIfam" id="NF041646">
    <property type="entry name" value="VC0807_fam"/>
    <property type="match status" value="1"/>
</dbReference>
<reference evidence="3 4" key="1">
    <citation type="submission" date="2016-07" db="EMBL/GenBank/DDBJ databases">
        <title>Pervasive Adenine N6-methylation of Active Genes in Fungi.</title>
        <authorList>
            <consortium name="DOE Joint Genome Institute"/>
            <person name="Mondo S.J."/>
            <person name="Dannebaum R.O."/>
            <person name="Kuo R.C."/>
            <person name="Labutti K."/>
            <person name="Haridas S."/>
            <person name="Kuo A."/>
            <person name="Salamov A."/>
            <person name="Ahrendt S.R."/>
            <person name="Lipzen A."/>
            <person name="Sullivan W."/>
            <person name="Andreopoulos W.B."/>
            <person name="Clum A."/>
            <person name="Lindquist E."/>
            <person name="Daum C."/>
            <person name="Ramamoorthy G.K."/>
            <person name="Gryganskyi A."/>
            <person name="Culley D."/>
            <person name="Magnuson J.K."/>
            <person name="James T.Y."/>
            <person name="O'Malley M.A."/>
            <person name="Stajich J.E."/>
            <person name="Spatafora J.W."/>
            <person name="Visel A."/>
            <person name="Grigoriev I.V."/>
        </authorList>
    </citation>
    <scope>NUCLEOTIDE SEQUENCE [LARGE SCALE GENOMIC DNA]</scope>
    <source>
        <strain evidence="3 4">NRRL 3301</strain>
    </source>
</reference>
<feature type="compositionally biased region" description="Basic and acidic residues" evidence="1">
    <location>
        <begin position="31"/>
        <end position="41"/>
    </location>
</feature>
<proteinExistence type="predicted"/>
<keyword evidence="2" id="KW-1133">Transmembrane helix</keyword>
<sequence length="316" mass="35542">MDGPQSTSFPTPSSQSSDTSSSTAAVDDELQEKGIFDKVSEKPGSSQDPSVTPNADHPCGDVEDEETDEILSDKESIFGRKKRRRLMIRRIAYILIMNGAIPIGLYYILKSHIPPVWALVISSAPTLLSVIVQAIFMRRVDSIGIAVIFGFILSVILASANRDPKLLLLRESFVTAGVGVVCALTLIPVRIRSFQLKPVLFYLARDVIPLRPVTFHEAEQREPQSRINFYWENSAYMRRHVRILTAVDILILELEFGLKLFYIFRFDLDTVVILSNSTLSIIGILVSLFTFWYILVIRRRLRKDEPAMLAAANAIK</sequence>
<evidence type="ECO:0000256" key="2">
    <source>
        <dbReference type="SAM" id="Phobius"/>
    </source>
</evidence>
<feature type="transmembrane region" description="Helical" evidence="2">
    <location>
        <begin position="143"/>
        <end position="160"/>
    </location>
</feature>
<feature type="transmembrane region" description="Helical" evidence="2">
    <location>
        <begin position="91"/>
        <end position="109"/>
    </location>
</feature>
<feature type="transmembrane region" description="Helical" evidence="2">
    <location>
        <begin position="172"/>
        <end position="191"/>
    </location>
</feature>